<dbReference type="AlphaFoldDB" id="A0A1L7WH91"/>
<evidence type="ECO:0000313" key="2">
    <source>
        <dbReference type="Proteomes" id="UP000184330"/>
    </source>
</evidence>
<dbReference type="PANTHER" id="PTHR35567:SF3">
    <property type="entry name" value="MALATE DEHYDROGENASE"/>
    <property type="match status" value="1"/>
</dbReference>
<evidence type="ECO:0008006" key="3">
    <source>
        <dbReference type="Google" id="ProtNLM"/>
    </source>
</evidence>
<organism evidence="1 2">
    <name type="scientific">Phialocephala subalpina</name>
    <dbReference type="NCBI Taxonomy" id="576137"/>
    <lineage>
        <taxon>Eukaryota</taxon>
        <taxon>Fungi</taxon>
        <taxon>Dikarya</taxon>
        <taxon>Ascomycota</taxon>
        <taxon>Pezizomycotina</taxon>
        <taxon>Leotiomycetes</taxon>
        <taxon>Helotiales</taxon>
        <taxon>Mollisiaceae</taxon>
        <taxon>Phialocephala</taxon>
        <taxon>Phialocephala fortinii species complex</taxon>
    </lineage>
</organism>
<evidence type="ECO:0000313" key="1">
    <source>
        <dbReference type="EMBL" id="CZR52142.1"/>
    </source>
</evidence>
<sequence>MRFIRTLLMSLGFNTTNLRLSSAKVLQADFARNCFPEPVTTLIGTTPTLPISGDATELPATNLALQYVAIGRGTQNYTCKASNSDPVQLGAAATLFDATTLAYDDTALLHSIPPIIVYLPLPPLVFPMVLGNHYFDQAGTPVFNLSSVDRILYGMKAADIAAPSAASKGPAGTGAIDWLQLSPKPEDKSVGLSLVYRVVTAGGAAPNICTVEGVVIVQYAAEYWFYA</sequence>
<name>A0A1L7WH91_9HELO</name>
<dbReference type="InterPro" id="IPR021851">
    <property type="entry name" value="DUF3455"/>
</dbReference>
<dbReference type="Pfam" id="PF11937">
    <property type="entry name" value="DUF3455"/>
    <property type="match status" value="1"/>
</dbReference>
<reference evidence="1 2" key="1">
    <citation type="submission" date="2016-03" db="EMBL/GenBank/DDBJ databases">
        <authorList>
            <person name="Ploux O."/>
        </authorList>
    </citation>
    <scope>NUCLEOTIDE SEQUENCE [LARGE SCALE GENOMIC DNA]</scope>
    <source>
        <strain evidence="1 2">UAMH 11012</strain>
    </source>
</reference>
<dbReference type="OrthoDB" id="1859733at2759"/>
<gene>
    <name evidence="1" type="ORF">PAC_02019</name>
</gene>
<accession>A0A1L7WH91</accession>
<proteinExistence type="predicted"/>
<dbReference type="Proteomes" id="UP000184330">
    <property type="component" value="Unassembled WGS sequence"/>
</dbReference>
<dbReference type="PANTHER" id="PTHR35567">
    <property type="entry name" value="MALATE DEHYDROGENASE (AFU_ORTHOLOGUE AFUA_2G13800)"/>
    <property type="match status" value="1"/>
</dbReference>
<protein>
    <recommendedName>
        <fullName evidence="3">Malate dehydrogenase</fullName>
    </recommendedName>
</protein>
<dbReference type="EMBL" id="FJOG01000002">
    <property type="protein sequence ID" value="CZR52142.1"/>
    <property type="molecule type" value="Genomic_DNA"/>
</dbReference>
<keyword evidence="2" id="KW-1185">Reference proteome</keyword>